<feature type="compositionally biased region" description="Acidic residues" evidence="3">
    <location>
        <begin position="66"/>
        <end position="94"/>
    </location>
</feature>
<dbReference type="EMBL" id="JALLAZ020000546">
    <property type="protein sequence ID" value="KAL3792630.1"/>
    <property type="molecule type" value="Genomic_DNA"/>
</dbReference>
<feature type="region of interest" description="Disordered" evidence="3">
    <location>
        <begin position="1"/>
        <end position="145"/>
    </location>
</feature>
<dbReference type="InterPro" id="IPR047002">
    <property type="entry name" value="Tcp10_C_sf"/>
</dbReference>
<feature type="compositionally biased region" description="Polar residues" evidence="3">
    <location>
        <begin position="380"/>
        <end position="389"/>
    </location>
</feature>
<feature type="compositionally biased region" description="Polar residues" evidence="3">
    <location>
        <begin position="431"/>
        <end position="441"/>
    </location>
</feature>
<feature type="compositionally biased region" description="Low complexity" evidence="3">
    <location>
        <begin position="616"/>
        <end position="645"/>
    </location>
</feature>
<feature type="compositionally biased region" description="Polar residues" evidence="3">
    <location>
        <begin position="769"/>
        <end position="834"/>
    </location>
</feature>
<feature type="coiled-coil region" evidence="2">
    <location>
        <begin position="656"/>
        <end position="683"/>
    </location>
</feature>
<feature type="compositionally biased region" description="Gly residues" evidence="3">
    <location>
        <begin position="1106"/>
        <end position="1116"/>
    </location>
</feature>
<feature type="region of interest" description="Disordered" evidence="3">
    <location>
        <begin position="927"/>
        <end position="956"/>
    </location>
</feature>
<evidence type="ECO:0000256" key="3">
    <source>
        <dbReference type="SAM" id="MobiDB-lite"/>
    </source>
</evidence>
<comment type="caution">
    <text evidence="5">The sequence shown here is derived from an EMBL/GenBank/DDBJ whole genome shotgun (WGS) entry which is preliminary data.</text>
</comment>
<evidence type="ECO:0000259" key="4">
    <source>
        <dbReference type="Pfam" id="PF07202"/>
    </source>
</evidence>
<feature type="compositionally biased region" description="Basic and acidic residues" evidence="3">
    <location>
        <begin position="1134"/>
        <end position="1145"/>
    </location>
</feature>
<dbReference type="PANTHER" id="PTHR10331">
    <property type="entry name" value="T COMPLEX PROTEIN 10"/>
    <property type="match status" value="1"/>
</dbReference>
<feature type="compositionally biased region" description="Low complexity" evidence="3">
    <location>
        <begin position="1120"/>
        <end position="1133"/>
    </location>
</feature>
<feature type="region of interest" description="Disordered" evidence="3">
    <location>
        <begin position="407"/>
        <end position="466"/>
    </location>
</feature>
<feature type="compositionally biased region" description="Acidic residues" evidence="3">
    <location>
        <begin position="270"/>
        <end position="284"/>
    </location>
</feature>
<dbReference type="Pfam" id="PF07202">
    <property type="entry name" value="Tcp10_C"/>
    <property type="match status" value="1"/>
</dbReference>
<dbReference type="InterPro" id="IPR026581">
    <property type="entry name" value="TCP10L/CENPJ"/>
</dbReference>
<feature type="compositionally biased region" description="Polar residues" evidence="3">
    <location>
        <begin position="1161"/>
        <end position="1176"/>
    </location>
</feature>
<feature type="domain" description="Centromere protein J C-terminal" evidence="4">
    <location>
        <begin position="1405"/>
        <end position="1437"/>
    </location>
</feature>
<feature type="compositionally biased region" description="Low complexity" evidence="3">
    <location>
        <begin position="9"/>
        <end position="19"/>
    </location>
</feature>
<sequence length="1468" mass="159659">MKVMSASKTAFAATTTPPAGEVGVDTIAVDFGGAAHRSNDYDDHDEDSDDSDSDSDCHGPPPPRDDSEEDLEEGEEEDLGGDDDNEGEEEEDDGSSASEDHFGRHRGWQGRTRMRPHGLRRDAAIDGRDPSRPDAGAAHAPLDLEEDVDDSLLFFGEDTMHALMDAELRLNRVVPPPPRRRPGGASPPVDYSAWSSSSSPSDSSSFEGDNCVDDDHVEGSANDDDKDRDFFKIGNEPRGSGTRKKDATETTPTTTSKMTITTGGIVWNHDDDDDGRAQDGDVDDGLSAGEASLLRGPIMAFRSAAIAMSGGHIGEFLAVEATNDHTSDAGVGGGGGATSHNRHRRRDSVDTPSKVQDGISSPPTALTPSFDGHCLKSTEKSPSTARKQFLTSPQIQRHLLHPSLFEQQQQQQQQELKNSIPPSAARRDVVTSPQDSVSTIGVRSPSEGYRDEHAGGGNNAGRTRGFNFDMPDQMLFDTDSVRDTHNRAAALVKKYAGGVVANYNAAKPSSIENNDADSRTKNASSSVEIRIALGEEQMRKNCPEAAPATASAAASNCVLEEPKKRPYLRKGTRKEPSALHATTVTSRNNNSNISRTSNSDWITPSTARRQQRSNDNDLNSISSSLSPNAAASPSPTTTAAAAGISNESLSERPARLARLEKMQEDLIKDLERRQARKEEAQRERCRMMTAGNSRKAVAVGPANSLAATVANRAIAALAATTENHDVAVTPSNARSKSSAVAPSSVGGGGHAIVRTITTSLGVQGEEVETPSQARQNSFGEQMTPSQVRTEHQQQQQKTPSNVRADQQRQETSVTSNKDPSTTRQQDSKDNITSSHARRNIDLSSSTKKKSSPSIDVIIDNYISEGYNEDHAVVDDGVEAGYFVEGKAVNFPGGDKENVGGNSGERGYVVAKKGLKSSSAIRQVGSQPMRRSTSAARMPGTRSNKTAKMRCDGKSSLSVNDDERMAFEEWKKKEEGQWALIKNMRRRQEVALREAEGERERAKAWAAAEKESVQKWVNEQRALIKKDRHKAANAALVASKGANKVRQQEDARNSQEQKAMQAELEELRFQMKKLKEKDNAEMKKLKEVILRQEGRINALKCAKGDGRGGGGGGGGGAINNPTRSSKSPSSGHTGSIRERGVRDGSSKHNILQQRPKSKASIRKTSTNAHDSPKNTQNEELMKYLATSLKEVNERTIVPMEEAEEPTELWLQRHLSKLIDANNNLGANMTDGRNKHDSNCVKCEHPNATDNEIEPQYYDKQQRKPYNAADYGGKSRDHFHTQPLSRTINHNSNPTVPSFVISAAPNPSLHATPSSEEGVLVQPLKSQIITYNNGTQKEISPDGTTTISFTNGDRKRTYADEKKGVVVYYYASTKCAVANPTFENGLVFELINPILNLQQTTQVTHQDGMQTYHFPNKQVENHYTDGSKEITFPDGTTRVVNTDGSTDTTFPEGIRVIDYPDGTQRVIHGC</sequence>
<feature type="region of interest" description="Disordered" evidence="3">
    <location>
        <begin position="327"/>
        <end position="389"/>
    </location>
</feature>
<gene>
    <name evidence="5" type="ORF">ACHAW5_010456</name>
</gene>
<feature type="region of interest" description="Disordered" evidence="3">
    <location>
        <begin position="564"/>
        <end position="648"/>
    </location>
</feature>
<evidence type="ECO:0000313" key="5">
    <source>
        <dbReference type="EMBL" id="KAL3792630.1"/>
    </source>
</evidence>
<feature type="compositionally biased region" description="Polar residues" evidence="3">
    <location>
        <begin position="927"/>
        <end position="945"/>
    </location>
</feature>
<feature type="compositionally biased region" description="Basic residues" evidence="3">
    <location>
        <begin position="103"/>
        <end position="118"/>
    </location>
</feature>
<dbReference type="Gene3D" id="2.60.450.20">
    <property type="match status" value="2"/>
</dbReference>
<comment type="similarity">
    <text evidence="1">Belongs to the TCP10 family.</text>
</comment>
<keyword evidence="6" id="KW-1185">Reference proteome</keyword>
<feature type="compositionally biased region" description="Low complexity" evidence="3">
    <location>
        <begin position="582"/>
        <end position="599"/>
    </location>
</feature>
<feature type="region of interest" description="Disordered" evidence="3">
    <location>
        <begin position="1100"/>
        <end position="1176"/>
    </location>
</feature>
<feature type="compositionally biased region" description="Low complexity" evidence="3">
    <location>
        <begin position="249"/>
        <end position="262"/>
    </location>
</feature>
<accession>A0ABD3Q316</accession>
<evidence type="ECO:0000313" key="6">
    <source>
        <dbReference type="Proteomes" id="UP001530315"/>
    </source>
</evidence>
<feature type="region of interest" description="Disordered" evidence="3">
    <location>
        <begin position="170"/>
        <end position="284"/>
    </location>
</feature>
<feature type="compositionally biased region" description="Low complexity" evidence="3">
    <location>
        <begin position="186"/>
        <end position="205"/>
    </location>
</feature>
<name>A0ABD3Q316_9STRA</name>
<feature type="compositionally biased region" description="Polar residues" evidence="3">
    <location>
        <begin position="350"/>
        <end position="367"/>
    </location>
</feature>
<evidence type="ECO:0000256" key="2">
    <source>
        <dbReference type="SAM" id="Coils"/>
    </source>
</evidence>
<feature type="compositionally biased region" description="Basic and acidic residues" evidence="3">
    <location>
        <begin position="119"/>
        <end position="132"/>
    </location>
</feature>
<reference evidence="5 6" key="1">
    <citation type="submission" date="2024-10" db="EMBL/GenBank/DDBJ databases">
        <title>Updated reference genomes for cyclostephanoid diatoms.</title>
        <authorList>
            <person name="Roberts W.R."/>
            <person name="Alverson A.J."/>
        </authorList>
    </citation>
    <scope>NUCLEOTIDE SEQUENCE [LARGE SCALE GENOMIC DNA]</scope>
    <source>
        <strain evidence="5 6">AJA276-08</strain>
    </source>
</reference>
<feature type="compositionally biased region" description="Basic and acidic residues" evidence="3">
    <location>
        <begin position="213"/>
        <end position="231"/>
    </location>
</feature>
<keyword evidence="2" id="KW-0175">Coiled coil</keyword>
<evidence type="ECO:0000256" key="1">
    <source>
        <dbReference type="ARBA" id="ARBA00005627"/>
    </source>
</evidence>
<feature type="compositionally biased region" description="Acidic residues" evidence="3">
    <location>
        <begin position="42"/>
        <end position="54"/>
    </location>
</feature>
<dbReference type="PANTHER" id="PTHR10331:SF6">
    <property type="entry name" value="SPINDLE ASSEMBLY ABNORMAL 4"/>
    <property type="match status" value="1"/>
</dbReference>
<dbReference type="Proteomes" id="UP001530315">
    <property type="component" value="Unassembled WGS sequence"/>
</dbReference>
<organism evidence="5 6">
    <name type="scientific">Stephanodiscus triporus</name>
    <dbReference type="NCBI Taxonomy" id="2934178"/>
    <lineage>
        <taxon>Eukaryota</taxon>
        <taxon>Sar</taxon>
        <taxon>Stramenopiles</taxon>
        <taxon>Ochrophyta</taxon>
        <taxon>Bacillariophyta</taxon>
        <taxon>Coscinodiscophyceae</taxon>
        <taxon>Thalassiosirophycidae</taxon>
        <taxon>Stephanodiscales</taxon>
        <taxon>Stephanodiscaceae</taxon>
        <taxon>Stephanodiscus</taxon>
    </lineage>
</organism>
<dbReference type="InterPro" id="IPR009852">
    <property type="entry name" value="CENPJ_C_dom"/>
</dbReference>
<proteinExistence type="inferred from homology"/>
<protein>
    <recommendedName>
        <fullName evidence="4">Centromere protein J C-terminal domain-containing protein</fullName>
    </recommendedName>
</protein>
<feature type="region of interest" description="Disordered" evidence="3">
    <location>
        <begin position="727"/>
        <end position="851"/>
    </location>
</feature>